<reference evidence="2" key="1">
    <citation type="submission" date="2022-11" db="UniProtKB">
        <authorList>
            <consortium name="WormBaseParasite"/>
        </authorList>
    </citation>
    <scope>IDENTIFICATION</scope>
</reference>
<organism evidence="1 2">
    <name type="scientific">Romanomermis culicivorax</name>
    <name type="common">Nematode worm</name>
    <dbReference type="NCBI Taxonomy" id="13658"/>
    <lineage>
        <taxon>Eukaryota</taxon>
        <taxon>Metazoa</taxon>
        <taxon>Ecdysozoa</taxon>
        <taxon>Nematoda</taxon>
        <taxon>Enoplea</taxon>
        <taxon>Dorylaimia</taxon>
        <taxon>Mermithida</taxon>
        <taxon>Mermithoidea</taxon>
        <taxon>Mermithidae</taxon>
        <taxon>Romanomermis</taxon>
    </lineage>
</organism>
<evidence type="ECO:0000313" key="1">
    <source>
        <dbReference type="Proteomes" id="UP000887565"/>
    </source>
</evidence>
<dbReference type="WBParaSite" id="nRc.2.0.1.t26499-RA">
    <property type="protein sequence ID" value="nRc.2.0.1.t26499-RA"/>
    <property type="gene ID" value="nRc.2.0.1.g26499"/>
</dbReference>
<dbReference type="AlphaFoldDB" id="A0A915JJY9"/>
<dbReference type="Proteomes" id="UP000887565">
    <property type="component" value="Unplaced"/>
</dbReference>
<sequence>MFLSNYFVMKNDETNQQQCGSRFDSCKEKKFHDQVENSSSNDNNEKLAIKQKVDILEKRVEMVERKACCLAF</sequence>
<proteinExistence type="predicted"/>
<protein>
    <submittedName>
        <fullName evidence="2">Uncharacterized protein</fullName>
    </submittedName>
</protein>
<evidence type="ECO:0000313" key="2">
    <source>
        <dbReference type="WBParaSite" id="nRc.2.0.1.t26499-RA"/>
    </source>
</evidence>
<accession>A0A915JJY9</accession>
<keyword evidence="1" id="KW-1185">Reference proteome</keyword>
<name>A0A915JJY9_ROMCU</name>